<sequence length="3564" mass="414896">MKYSFLGQNNRKAIFTIIANYINLSQYELARSLLHHLVVKSLFTGDECSRGRRRKKKRRMTQTDISTEEKLYYLRKTLKFMRRFLSYGCCPLQIFSNEQSSAHFLLKVARDYNRFVELILRNVLTCGVRKEHLAGQPSRSVPRLSRELRSILRKKYVPKEVQSKIAFDALLATIVVHREYYLCAFEDSSFFAFSLDTVQCLRRVYYLYVKARQLLLQRGKRALKWDLPGDHPQRSSTRGKTKLKNRQKRLLKLFNRIVPFSGPTRGPPHGRNTPPISNSPNRREKQCSPPKIKETDELHNIDHLVLHSCRVVYCEKTDQVRESANHEGNEADKKNKAEGTSSMHMIYIPPLHILNKVPIYNYVNTFEEEAHYFFQHNVVTSLYRELFCLVFFLPALGVELLQTLCLNQSFFDFLLSLLFLSNWDHAGVSNYLQDGSDGSPPLGAACGGGVSMQMGGSATNGKNPDKEDSPPETETEAQTDVETLPTLGRKEKKKLIENCYFIFAQLYYNVVDIYIDVLVEKLKRKDLVNYNNFLYLLKFNHLFVNNVFFFSMCFVNAGHHTNVRINGEDTHRRSDPPKNLHFAQKALHKFYDWLVLLVFHYNGDEAAVNHFGHFPQYPLGSERKDENAEDVTLYKLLLRGVVLHLPINYSHIRAVFFFYLNKMREKTAKRMVPSDNHKKSVIYDVLMSTNTFRCSGEGLVVNVLLHLFNYADDLYCRWVQTSVLYSHVRSGGKEDLLFCLNGSRIRGVHFMGYLFDLCEAYMASQEFLHLDRLLQNFKGLKNLCVLFCLENAMDVHVRRKCLSQIRASRNNVYLYNYIKDMKVRVRISSHHYQLYRQNRRVNHGSHKRTFTENDIFLALKQSSSGALLNQLNLLQYVGYSFLGKMAQMTRCNIRNDLYRRETRMNTNFLLFYACMRSIFLCLQGRSTVEQIRNYYKLITYRECRVKALLYITVLLFQCIQNRQEGVKPKLLMWTIHFLSRKLRSIKEDKSLFLTNLKFLLMQIVWHVYVRLFVFIQKCRSIHVDSRNGKNGFRRVLSHSYGLRMRGREDAEKATLYHIGENSNGEGTQKEVLQVGPGNDSPDGINKLGLVELPVSTTPQGKSLRQRVIPTLPYTRVTTERIMVNQLIRKVKRISSLGVHNKGASKQSGACKRGSSIFNFVVMVERYLLKKERRRRQTVGRSSTRSILPMGDLQSENAPFKRVYFKTGDLTRGDLKRVDFKSAEFERHFLELMCSDPQEYLYRNIADGRNNHLNMFIFFIYKKQLSKGRSLQNLLHYLELSTLFKNLYMGQPILSLGRSGRTTLQGKSLTPLFQMMLFYYDKYRWNEVNRYLLPNSYGVDLFSLYNFLDMCVSCSNTVESGIALLRFVRGRIRRGGVLTGKTHHEVNRKTRKDDASYRLERLAHFLLCFIDRLHVLISIKSRPSLGERNRENQNPPKGQKKETVPSRKAPRVTKPVLLNKYLLLKCNSLKVQSKLIEKYFVDLYKRKYFLKDMFLRFNNLKKKKKKIHKNQPVQQSFYQFASQSKENVSTSHIVHEKGEVNYNLFFILTVDVDRLIKFALFLCNSFTNARRMCSLFFIHHQRVLVQNIATQCCIKNAIPLVQFWWGNDSPGRIFTPSFLPTDTPNTDVTPQKNILGCNYLGEKSAEQPEEKHLMGEFLFLLNDVVGALEQVKRRITPTEGKKRKKKTCKLKQLLLNYIQHVIDTQGGVPPDGKIKPPARRGNPAEASPEERFYTLKNQCTDDHPSVEDKDELINLFICLEKCDHYFPFIFNTLYGYAFSTKYSFLNRLLVERYSCIKRIFWICHRERGASPEDSVLQTVNDATSVNDVRRADREVGVYCLKYNDLEHLDSFTKCLLYASIFDNQHNMDCLHLYQLVKAPNGEKKVDLNTKKLNKFYAPLLRKVQNATTEEVFNNPFKLKGKTFSAPRSCVKKEELLTYLLRETTPLESLLDVVVNLFMGDDHTLSRMTLQEVTLIVNTTYCRCQEFRTEDQASLAHTLRTCDQVDCYTFGRLPNSLHGDVTKVGVYMRVLQMVSKVQRVSNGEIPQSGDPPKSVRRFTTQPAHWVRILKTIMIEPMGEKDTLQFITQNRLFKHASFLLNYKLGPVTSVSKRETILKLERKCKAAYILHLWWSNNPRKKKKIISFLEKLNGEKEVKTLLSSILYDRDNSNLQDFFSFLLSHFETTFVRKFYLLALVSHTLQLPSIRQVNLRELISSLLWRDKLDLDRLILRKDLYRPKLYTLLRYAFLCIHIDCSKGASSEGEHWKEHRRGKKHHRGRTHQQNALPYSLSKCLSVLELAALVSGEDNAQLLYEIFLRVTQVLFDRVCNRMCDQTCDRLPGEDHLDSCVKLKKKLHHVNRPASANGNKEPPPHGKLKKKFSLFGQFFQKNLNANGVNAKGKSANNAYIRHYHMIKSEEPPQPRCNQNSGGKPQISINILLYTFYKVCYFFYANYKELRRGSNLLCTLLPMLIYVQTSLRFRVCLKSVIKLDLKELIDLLRVKNFNMCNQLIHRICSCYIYHVNSFGVLGEPTLFFPLASSKRRLSKYKMVKNIVSLLRCSEGDIPREVVPLKVNNFYVYRYANETCVYRQFVDAAGVVVREFGADQARNLYQRDSVNRSTVKRNGANAVNQEDLLQTVQRLHFSVITFYVTLLSKCNMDLYLSLNLFFSLMCTYHWSSNPYKKYKKLISYFSNVNVHKDKGANVLGGMNNHVGINEWPVHKLLKRTSSVKKPAPICSPGGIYKMVLQVNSGGGIHSWKDYTYLGYIRLEFKNKGDSLSKGVGPSLSYHLVGSDDVASFHQRFVPKRSGNLLPSCRKNRMDFPAQSIYSPSASIYVRRHLLTSVTFAYLYSYQNDVHFGGDCREIPSVRALTQKQLLRYVIEHVNNPYLLIRKGMHPVEAYPVHPRGYPQTTGEGTKIGTTNARTTMMSKVNKWPVDHLRNKQKTFTFTSYLRQKRVDRNINLFAHKLDLFQEYIKRIHNDSLGRHVLDFFSSIQLANNYERFFYDVDASCSFPLCYAHPSSNLALSSQYFKKSFHEVCSNMSLPKCDAQVDGGTCAGKTRNLLFITSLLLPYGSRCPRLPSYNLAKCDPFRLATLRSYFSPDTLLSVCTKSDLTKNCFRIIRKKGATSAQFSRIIKRACRHNYIYKTFQNVSRLEDPRFQREIKCHLMQRRMYALLYNYLVFSGDYLNAVILCVHNYSIAQNTDTQNGYLNNALVNLTLISDTFKGSKMGPTSTRKIPHEPFIIYNRSRLRKRSSKFYRPSNFNILFGETQKRQGHQVSIDTIHRCMDLITLQQTLLNAQLGYPVKILNCKKLEISLCIHILVYKKKYNLADNVINVYQWKYTFTYCLACLFCILLEGDFYFLEDVFHYVKIKLNNEDVSMFLLHVVHLFLEYRTKWRHVYERVKCVHGGYPGGELHRQDHPDDHRTEQRSFLHDVLRHITDNDCLFYAHTLLFIHDKQQYAGIRKNMKRLLFSNICKNDIYRTIIGAYKFIHQDHRMNFNLIHENRGSFKKSSLRRMNLTNSGGIQDDYNFEQLMSLAKKYPDNIKENITREILAIRHVTVQQRSD</sequence>
<protein>
    <submittedName>
        <fullName evidence="2">Uncharacterized protein</fullName>
    </submittedName>
</protein>
<reference evidence="3" key="1">
    <citation type="submission" date="2016-06" db="EMBL/GenBank/DDBJ databases">
        <title>First high quality genome sequence of Plasmodium coatneyi using continuous long reads from single molecule, real-time sequencing.</title>
        <authorList>
            <person name="Chien J.-T."/>
            <person name="Pakala S.B."/>
            <person name="Geraldo J.A."/>
            <person name="Lapp S.A."/>
            <person name="Barnwell J.W."/>
            <person name="Kissinger J.C."/>
            <person name="Galinski M.R."/>
            <person name="Humphrey J.C."/>
        </authorList>
    </citation>
    <scope>NUCLEOTIDE SEQUENCE [LARGE SCALE GENOMIC DNA]</scope>
    <source>
        <strain evidence="3">Hackeri</strain>
    </source>
</reference>
<dbReference type="KEGG" id="pcot:PCOAH_00005220"/>
<accession>A0A1B1DU34</accession>
<feature type="region of interest" description="Disordered" evidence="1">
    <location>
        <begin position="258"/>
        <end position="293"/>
    </location>
</feature>
<organism evidence="2 3">
    <name type="scientific">Plasmodium coatneyi</name>
    <dbReference type="NCBI Taxonomy" id="208452"/>
    <lineage>
        <taxon>Eukaryota</taxon>
        <taxon>Sar</taxon>
        <taxon>Alveolata</taxon>
        <taxon>Apicomplexa</taxon>
        <taxon>Aconoidasida</taxon>
        <taxon>Haemosporida</taxon>
        <taxon>Plasmodiidae</taxon>
        <taxon>Plasmodium</taxon>
    </lineage>
</organism>
<dbReference type="RefSeq" id="XP_019912996.1">
    <property type="nucleotide sequence ID" value="XM_020057337.1"/>
</dbReference>
<feature type="compositionally biased region" description="Basic and acidic residues" evidence="1">
    <location>
        <begin position="281"/>
        <end position="293"/>
    </location>
</feature>
<keyword evidence="3" id="KW-1185">Reference proteome</keyword>
<name>A0A1B1DU34_9APIC</name>
<dbReference type="OrthoDB" id="372201at2759"/>
<proteinExistence type="predicted"/>
<evidence type="ECO:0000256" key="1">
    <source>
        <dbReference type="SAM" id="MobiDB-lite"/>
    </source>
</evidence>
<evidence type="ECO:0000313" key="2">
    <source>
        <dbReference type="EMBL" id="ANQ06301.1"/>
    </source>
</evidence>
<gene>
    <name evidence="2" type="ORF">PCOAH_00005220</name>
</gene>
<feature type="region of interest" description="Disordered" evidence="1">
    <location>
        <begin position="455"/>
        <end position="482"/>
    </location>
</feature>
<feature type="region of interest" description="Disordered" evidence="1">
    <location>
        <begin position="1707"/>
        <end position="1726"/>
    </location>
</feature>
<evidence type="ECO:0000313" key="3">
    <source>
        <dbReference type="Proteomes" id="UP000092716"/>
    </source>
</evidence>
<dbReference type="GeneID" id="30907245"/>
<dbReference type="EMBL" id="CP016241">
    <property type="protein sequence ID" value="ANQ06301.1"/>
    <property type="molecule type" value="Genomic_DNA"/>
</dbReference>
<feature type="compositionally biased region" description="Acidic residues" evidence="1">
    <location>
        <begin position="470"/>
        <end position="479"/>
    </location>
</feature>
<dbReference type="Proteomes" id="UP000092716">
    <property type="component" value="Chromosome 3"/>
</dbReference>
<feature type="region of interest" description="Disordered" evidence="1">
    <location>
        <begin position="1424"/>
        <end position="1448"/>
    </location>
</feature>
<dbReference type="VEuPathDB" id="PlasmoDB:PCOAH_00005220"/>